<name>A0A4W5KMW8_9TELE</name>
<evidence type="ECO:0000313" key="2">
    <source>
        <dbReference type="Proteomes" id="UP000314982"/>
    </source>
</evidence>
<reference evidence="2" key="1">
    <citation type="submission" date="2018-06" db="EMBL/GenBank/DDBJ databases">
        <title>Genome assembly of Danube salmon.</title>
        <authorList>
            <person name="Macqueen D.J."/>
            <person name="Gundappa M.K."/>
        </authorList>
    </citation>
    <scope>NUCLEOTIDE SEQUENCE [LARGE SCALE GENOMIC DNA]</scope>
</reference>
<reference evidence="1" key="3">
    <citation type="submission" date="2025-09" db="UniProtKB">
        <authorList>
            <consortium name="Ensembl"/>
        </authorList>
    </citation>
    <scope>IDENTIFICATION</scope>
</reference>
<sequence>MGECNNSLCLFKPTVAEDGPPTLIPAGPITFGTTIAAHVATTRKTLLVEDITGVRFSIL</sequence>
<proteinExistence type="predicted"/>
<organism evidence="1 2">
    <name type="scientific">Hucho hucho</name>
    <name type="common">huchen</name>
    <dbReference type="NCBI Taxonomy" id="62062"/>
    <lineage>
        <taxon>Eukaryota</taxon>
        <taxon>Metazoa</taxon>
        <taxon>Chordata</taxon>
        <taxon>Craniata</taxon>
        <taxon>Vertebrata</taxon>
        <taxon>Euteleostomi</taxon>
        <taxon>Actinopterygii</taxon>
        <taxon>Neopterygii</taxon>
        <taxon>Teleostei</taxon>
        <taxon>Protacanthopterygii</taxon>
        <taxon>Salmoniformes</taxon>
        <taxon>Salmonidae</taxon>
        <taxon>Salmoninae</taxon>
        <taxon>Hucho</taxon>
    </lineage>
</organism>
<dbReference type="Proteomes" id="UP000314982">
    <property type="component" value="Unassembled WGS sequence"/>
</dbReference>
<accession>A0A4W5KMW8</accession>
<reference evidence="1" key="2">
    <citation type="submission" date="2025-08" db="UniProtKB">
        <authorList>
            <consortium name="Ensembl"/>
        </authorList>
    </citation>
    <scope>IDENTIFICATION</scope>
</reference>
<evidence type="ECO:0000313" key="1">
    <source>
        <dbReference type="Ensembl" id="ENSHHUP00000011750.1"/>
    </source>
</evidence>
<keyword evidence="2" id="KW-1185">Reference proteome</keyword>
<protein>
    <submittedName>
        <fullName evidence="1">Uncharacterized protein</fullName>
    </submittedName>
</protein>
<dbReference type="Ensembl" id="ENSHHUT00000012116.1">
    <property type="protein sequence ID" value="ENSHHUP00000011750.1"/>
    <property type="gene ID" value="ENSHHUG00000007169.1"/>
</dbReference>
<dbReference type="AlphaFoldDB" id="A0A4W5KMW8"/>
<dbReference type="GeneTree" id="ENSGT00940000156543"/>